<evidence type="ECO:0000256" key="11">
    <source>
        <dbReference type="ARBA" id="ARBA00047811"/>
    </source>
</evidence>
<comment type="catalytic activity">
    <reaction evidence="11">
        <text>L-threonyl-[protein] + ATP = O-phospho-L-threonyl-[protein] + ADP + H(+)</text>
        <dbReference type="Rhea" id="RHEA:46608"/>
        <dbReference type="Rhea" id="RHEA-COMP:11060"/>
        <dbReference type="Rhea" id="RHEA-COMP:11605"/>
        <dbReference type="ChEBI" id="CHEBI:15378"/>
        <dbReference type="ChEBI" id="CHEBI:30013"/>
        <dbReference type="ChEBI" id="CHEBI:30616"/>
        <dbReference type="ChEBI" id="CHEBI:61977"/>
        <dbReference type="ChEBI" id="CHEBI:456216"/>
        <dbReference type="EC" id="2.7.11.22"/>
    </reaction>
</comment>
<evidence type="ECO:0000256" key="14">
    <source>
        <dbReference type="SAM" id="MobiDB-lite"/>
    </source>
</evidence>
<dbReference type="PROSITE" id="PS50011">
    <property type="entry name" value="PROTEIN_KINASE_DOM"/>
    <property type="match status" value="1"/>
</dbReference>
<accession>A0ABD2PZ44</accession>
<protein>
    <recommendedName>
        <fullName evidence="3">cyclin-dependent kinase</fullName>
        <ecNumber evidence="3">2.7.11.22</ecNumber>
    </recommendedName>
    <alternativeName>
        <fullName evidence="13">Galactosyltransferase-associated protein kinase p58/GTA</fullName>
    </alternativeName>
</protein>
<dbReference type="FunFam" id="3.30.200.20:FF:000054">
    <property type="entry name" value="Cyclin-dependent kinase 11B"/>
    <property type="match status" value="1"/>
</dbReference>
<feature type="compositionally biased region" description="Acidic residues" evidence="14">
    <location>
        <begin position="9"/>
        <end position="23"/>
    </location>
</feature>
<feature type="domain" description="Protein kinase" evidence="15">
    <location>
        <begin position="169"/>
        <end position="455"/>
    </location>
</feature>
<keyword evidence="9" id="KW-0067">ATP-binding</keyword>
<organism evidence="16 17">
    <name type="scientific">Cichlidogyrus casuarinus</name>
    <dbReference type="NCBI Taxonomy" id="1844966"/>
    <lineage>
        <taxon>Eukaryota</taxon>
        <taxon>Metazoa</taxon>
        <taxon>Spiralia</taxon>
        <taxon>Lophotrochozoa</taxon>
        <taxon>Platyhelminthes</taxon>
        <taxon>Monogenea</taxon>
        <taxon>Monopisthocotylea</taxon>
        <taxon>Dactylogyridea</taxon>
        <taxon>Ancyrocephalidae</taxon>
        <taxon>Cichlidogyrus</taxon>
    </lineage>
</organism>
<feature type="compositionally biased region" description="Pro residues" evidence="14">
    <location>
        <begin position="486"/>
        <end position="502"/>
    </location>
</feature>
<evidence type="ECO:0000256" key="9">
    <source>
        <dbReference type="ARBA" id="ARBA00022840"/>
    </source>
</evidence>
<keyword evidence="10" id="KW-0131">Cell cycle</keyword>
<dbReference type="EC" id="2.7.11.22" evidence="3"/>
<evidence type="ECO:0000313" key="16">
    <source>
        <dbReference type="EMBL" id="KAL3312102.1"/>
    </source>
</evidence>
<dbReference type="GO" id="GO:0005634">
    <property type="term" value="C:nucleus"/>
    <property type="evidence" value="ECO:0007669"/>
    <property type="project" value="UniProtKB-ARBA"/>
</dbReference>
<evidence type="ECO:0000256" key="3">
    <source>
        <dbReference type="ARBA" id="ARBA00012425"/>
    </source>
</evidence>
<dbReference type="InterPro" id="IPR011009">
    <property type="entry name" value="Kinase-like_dom_sf"/>
</dbReference>
<evidence type="ECO:0000256" key="10">
    <source>
        <dbReference type="ARBA" id="ARBA00023306"/>
    </source>
</evidence>
<keyword evidence="4" id="KW-0723">Serine/threonine-protein kinase</keyword>
<comment type="cofactor">
    <cofactor evidence="1">
        <name>Mg(2+)</name>
        <dbReference type="ChEBI" id="CHEBI:18420"/>
    </cofactor>
</comment>
<dbReference type="EMBL" id="JBJKFK010001854">
    <property type="protein sequence ID" value="KAL3312102.1"/>
    <property type="molecule type" value="Genomic_DNA"/>
</dbReference>
<name>A0ABD2PZ44_9PLAT</name>
<dbReference type="InterPro" id="IPR045267">
    <property type="entry name" value="CDK11/PITSLRE_STKc"/>
</dbReference>
<dbReference type="Gene3D" id="1.10.510.10">
    <property type="entry name" value="Transferase(Phosphotransferase) domain 1"/>
    <property type="match status" value="1"/>
</dbReference>
<comment type="similarity">
    <text evidence="2">Belongs to the protein kinase superfamily. CMGC Ser/Thr protein kinase family. CDC2/CDKX subfamily.</text>
</comment>
<dbReference type="PANTHER" id="PTHR24056:SF107">
    <property type="entry name" value="CYCLIN-DEPENDENT KINASE 11A-RELATED"/>
    <property type="match status" value="1"/>
</dbReference>
<dbReference type="FunFam" id="1.10.510.10:FF:000124">
    <property type="entry name" value="cyclin-dependent kinase 11B isoform X1"/>
    <property type="match status" value="1"/>
</dbReference>
<feature type="region of interest" description="Disordered" evidence="14">
    <location>
        <begin position="632"/>
        <end position="654"/>
    </location>
</feature>
<feature type="region of interest" description="Disordered" evidence="14">
    <location>
        <begin position="1"/>
        <end position="109"/>
    </location>
</feature>
<dbReference type="PROSITE" id="PS00108">
    <property type="entry name" value="PROTEIN_KINASE_ST"/>
    <property type="match status" value="1"/>
</dbReference>
<proteinExistence type="inferred from homology"/>
<dbReference type="GO" id="GO:0005524">
    <property type="term" value="F:ATP binding"/>
    <property type="evidence" value="ECO:0007669"/>
    <property type="project" value="UniProtKB-KW"/>
</dbReference>
<dbReference type="GO" id="GO:0004693">
    <property type="term" value="F:cyclin-dependent protein serine/threonine kinase activity"/>
    <property type="evidence" value="ECO:0007669"/>
    <property type="project" value="UniProtKB-EC"/>
</dbReference>
<feature type="region of interest" description="Disordered" evidence="14">
    <location>
        <begin position="473"/>
        <end position="534"/>
    </location>
</feature>
<evidence type="ECO:0000256" key="8">
    <source>
        <dbReference type="ARBA" id="ARBA00022777"/>
    </source>
</evidence>
<comment type="caution">
    <text evidence="16">The sequence shown here is derived from an EMBL/GenBank/DDBJ whole genome shotgun (WGS) entry which is preliminary data.</text>
</comment>
<evidence type="ECO:0000259" key="15">
    <source>
        <dbReference type="PROSITE" id="PS50011"/>
    </source>
</evidence>
<dbReference type="InterPro" id="IPR000719">
    <property type="entry name" value="Prot_kinase_dom"/>
</dbReference>
<evidence type="ECO:0000256" key="7">
    <source>
        <dbReference type="ARBA" id="ARBA00022741"/>
    </source>
</evidence>
<keyword evidence="6" id="KW-0808">Transferase</keyword>
<evidence type="ECO:0000256" key="5">
    <source>
        <dbReference type="ARBA" id="ARBA00022553"/>
    </source>
</evidence>
<dbReference type="PANTHER" id="PTHR24056">
    <property type="entry name" value="CELL DIVISION PROTEIN KINASE"/>
    <property type="match status" value="1"/>
</dbReference>
<evidence type="ECO:0000256" key="2">
    <source>
        <dbReference type="ARBA" id="ARBA00006485"/>
    </source>
</evidence>
<evidence type="ECO:0000256" key="6">
    <source>
        <dbReference type="ARBA" id="ARBA00022679"/>
    </source>
</evidence>
<evidence type="ECO:0000256" key="13">
    <source>
        <dbReference type="ARBA" id="ARBA00079859"/>
    </source>
</evidence>
<dbReference type="InterPro" id="IPR008271">
    <property type="entry name" value="Ser/Thr_kinase_AS"/>
</dbReference>
<keyword evidence="5" id="KW-0597">Phosphoprotein</keyword>
<dbReference type="SUPFAM" id="SSF56112">
    <property type="entry name" value="Protein kinase-like (PK-like)"/>
    <property type="match status" value="1"/>
</dbReference>
<dbReference type="SMART" id="SM00220">
    <property type="entry name" value="S_TKc"/>
    <property type="match status" value="1"/>
</dbReference>
<evidence type="ECO:0000256" key="12">
    <source>
        <dbReference type="ARBA" id="ARBA00048367"/>
    </source>
</evidence>
<gene>
    <name evidence="16" type="primary">CDK11A</name>
    <name evidence="16" type="ORF">Ciccas_009310</name>
</gene>
<dbReference type="Pfam" id="PF00069">
    <property type="entry name" value="Pkinase"/>
    <property type="match status" value="1"/>
</dbReference>
<evidence type="ECO:0000256" key="4">
    <source>
        <dbReference type="ARBA" id="ARBA00022527"/>
    </source>
</evidence>
<feature type="compositionally biased region" description="Basic and acidic residues" evidence="14">
    <location>
        <begin position="37"/>
        <end position="71"/>
    </location>
</feature>
<keyword evidence="17" id="KW-1185">Reference proteome</keyword>
<comment type="catalytic activity">
    <reaction evidence="12">
        <text>L-seryl-[protein] + ATP = O-phospho-L-seryl-[protein] + ADP + H(+)</text>
        <dbReference type="Rhea" id="RHEA:17989"/>
        <dbReference type="Rhea" id="RHEA-COMP:9863"/>
        <dbReference type="Rhea" id="RHEA-COMP:11604"/>
        <dbReference type="ChEBI" id="CHEBI:15378"/>
        <dbReference type="ChEBI" id="CHEBI:29999"/>
        <dbReference type="ChEBI" id="CHEBI:30616"/>
        <dbReference type="ChEBI" id="CHEBI:83421"/>
        <dbReference type="ChEBI" id="CHEBI:456216"/>
        <dbReference type="EC" id="2.7.11.22"/>
    </reaction>
</comment>
<dbReference type="AlphaFoldDB" id="A0ABD2PZ44"/>
<feature type="compositionally biased region" description="Polar residues" evidence="14">
    <location>
        <begin position="645"/>
        <end position="654"/>
    </location>
</feature>
<reference evidence="16 17" key="1">
    <citation type="submission" date="2024-11" db="EMBL/GenBank/DDBJ databases">
        <title>Adaptive evolution of stress response genes in parasites aligns with host niche diversity.</title>
        <authorList>
            <person name="Hahn C."/>
            <person name="Resl P."/>
        </authorList>
    </citation>
    <scope>NUCLEOTIDE SEQUENCE [LARGE SCALE GENOMIC DNA]</scope>
    <source>
        <strain evidence="16">EGGRZ-B1_66</strain>
        <tissue evidence="16">Body</tissue>
    </source>
</reference>
<dbReference type="InterPro" id="IPR050108">
    <property type="entry name" value="CDK"/>
</dbReference>
<sequence length="778" mass="88765">MNVRVEELSPLEEGEEIGSDPDSDDRLGIRTKTRKPKIADEEVIRKRLEQRQADRRTTTRASPHQEAEPPIKKVKTPITGYGSIQLPDTPPRSDPEDDFEGSVKPKSRWHNDSNKAEILAALDAADRAKHMGKEAKEVQSDDAESDTEAVPAKPFYFPSIQGCRSVEEFECLNRIEEGTYGVVFRARDKKLNEIVALKRLKMEREKDGFPITSLREINTLMKAQHENIVTVREIVVGTNIDKIYLVMDYVEHDLKSLMEIMNGSFSVGEVKCLLMQLLRAVNHLHDNWILHRDLKTSNLLLSHRGILKVGDFGLAREYGSPLKHYTEVVVTLWYRAPELLLGTKLYSTPIDMWSVGCIFAEFLLQRPLFPGKGELDQLNLIFKDLGTPNERIWSGVLALPNLKKCVFTEYPYNQLRRRFTERQISEQGFDLLNKLLTYDPNKRVTAEKAMTHQYFNEKPRAIDPSMFPSWPAKSEGNFVKRKQASPRPPAASRPGQPPPPPLGGQRFFSIVGGGNQLSGSGRMSRRTPPSLYAQEDTNFSRLASEVDDQWSYTVDEISQELGTLGVQNLTEDQLCKIKDDLDHIMKSAAGKQIVQSYLVTTGDVESEKSETESTVSKDRMINHLADELLRETPTRNTRRPRTATSYGRSQTSASLSEGSRVHVCRCTPGERIRVNDPLVMYQHYSKFWDKYPVPNEKPRKKLRRNIKAKMLLCDVMMPSRLNFKMPQHALADKNVSRSPSLNRPLSYISSVDEEYHDLDRPDPDLYYEDMTKQSLLTE</sequence>
<keyword evidence="8 16" id="KW-0418">Kinase</keyword>
<evidence type="ECO:0000256" key="1">
    <source>
        <dbReference type="ARBA" id="ARBA00001946"/>
    </source>
</evidence>
<dbReference type="Gene3D" id="3.30.200.20">
    <property type="entry name" value="Phosphorylase Kinase, domain 1"/>
    <property type="match status" value="1"/>
</dbReference>
<keyword evidence="7" id="KW-0547">Nucleotide-binding</keyword>
<evidence type="ECO:0000313" key="17">
    <source>
        <dbReference type="Proteomes" id="UP001626550"/>
    </source>
</evidence>
<dbReference type="Proteomes" id="UP001626550">
    <property type="component" value="Unassembled WGS sequence"/>
</dbReference>
<dbReference type="CDD" id="cd07843">
    <property type="entry name" value="STKc_CDC2L1"/>
    <property type="match status" value="1"/>
</dbReference>